<dbReference type="SUPFAM" id="SSF53335">
    <property type="entry name" value="S-adenosyl-L-methionine-dependent methyltransferases"/>
    <property type="match status" value="1"/>
</dbReference>
<dbReference type="GO" id="GO:0006298">
    <property type="term" value="P:mismatch repair"/>
    <property type="evidence" value="ECO:0007669"/>
    <property type="project" value="TreeGrafter"/>
</dbReference>
<evidence type="ECO:0000256" key="4">
    <source>
        <dbReference type="ARBA" id="ARBA00022679"/>
    </source>
</evidence>
<dbReference type="GO" id="GO:0032259">
    <property type="term" value="P:methylation"/>
    <property type="evidence" value="ECO:0007669"/>
    <property type="project" value="UniProtKB-KW"/>
</dbReference>
<dbReference type="Gene3D" id="3.40.50.150">
    <property type="entry name" value="Vaccinia Virus protein VP39"/>
    <property type="match status" value="1"/>
</dbReference>
<dbReference type="PRINTS" id="PR00505">
    <property type="entry name" value="D12N6MTFRASE"/>
</dbReference>
<sequence>MGRRIYFFTRIGGKHRVAPRLVNAFPQEGFTTYVEPFAGSAQVFLYMASQPKQPRSSTKIVLNDLDRDIYDMWKDVTRISKEKMESMPWEGNRDFFYHLKENSSDEPHARLFRNLYLSYYSFSGDKSGGYATKPKTRGRNFLETLPLLQKALQKSVILNKDYREVMRKYDSSTTFFYLDPPYMGKEKLYEGNGVDPVELYEACCKLQGKFIMSYNRDDRVEELFGRKFFLFGLDVPYISTLSKAHVQELIITNYVPPTTVTPV</sequence>
<dbReference type="GO" id="GO:0009007">
    <property type="term" value="F:site-specific DNA-methyltransferase (adenine-specific) activity"/>
    <property type="evidence" value="ECO:0007669"/>
    <property type="project" value="UniProtKB-EC"/>
</dbReference>
<evidence type="ECO:0000256" key="2">
    <source>
        <dbReference type="ARBA" id="ARBA00011900"/>
    </source>
</evidence>
<evidence type="ECO:0000256" key="1">
    <source>
        <dbReference type="ARBA" id="ARBA00006594"/>
    </source>
</evidence>
<evidence type="ECO:0000256" key="3">
    <source>
        <dbReference type="ARBA" id="ARBA00022603"/>
    </source>
</evidence>
<dbReference type="GO" id="GO:0009307">
    <property type="term" value="P:DNA restriction-modification system"/>
    <property type="evidence" value="ECO:0007669"/>
    <property type="project" value="InterPro"/>
</dbReference>
<dbReference type="GO" id="GO:0043565">
    <property type="term" value="F:sequence-specific DNA binding"/>
    <property type="evidence" value="ECO:0007669"/>
    <property type="project" value="TreeGrafter"/>
</dbReference>
<reference evidence="7" key="1">
    <citation type="journal article" date="2020" name="Nature">
        <title>Giant virus diversity and host interactions through global metagenomics.</title>
        <authorList>
            <person name="Schulz F."/>
            <person name="Roux S."/>
            <person name="Paez-Espino D."/>
            <person name="Jungbluth S."/>
            <person name="Walsh D.A."/>
            <person name="Denef V.J."/>
            <person name="McMahon K.D."/>
            <person name="Konstantinidis K.T."/>
            <person name="Eloe-Fadrosh E.A."/>
            <person name="Kyrpides N.C."/>
            <person name="Woyke T."/>
        </authorList>
    </citation>
    <scope>NUCLEOTIDE SEQUENCE</scope>
    <source>
        <strain evidence="7">GVMAG-S-1101169-75</strain>
    </source>
</reference>
<keyword evidence="3" id="KW-0489">Methyltransferase</keyword>
<dbReference type="GO" id="GO:1904047">
    <property type="term" value="F:S-adenosyl-L-methionine binding"/>
    <property type="evidence" value="ECO:0007669"/>
    <property type="project" value="TreeGrafter"/>
</dbReference>
<keyword evidence="5" id="KW-0949">S-adenosyl-L-methionine</keyword>
<dbReference type="InterPro" id="IPR023095">
    <property type="entry name" value="Ade_MeTrfase_dom_2"/>
</dbReference>
<evidence type="ECO:0000256" key="5">
    <source>
        <dbReference type="ARBA" id="ARBA00022691"/>
    </source>
</evidence>
<dbReference type="AlphaFoldDB" id="A0A6C0K1V3"/>
<dbReference type="EC" id="2.1.1.72" evidence="2"/>
<evidence type="ECO:0000256" key="6">
    <source>
        <dbReference type="ARBA" id="ARBA00047942"/>
    </source>
</evidence>
<keyword evidence="4" id="KW-0808">Transferase</keyword>
<dbReference type="PANTHER" id="PTHR30481">
    <property type="entry name" value="DNA ADENINE METHYLASE"/>
    <property type="match status" value="1"/>
</dbReference>
<accession>A0A6C0K1V3</accession>
<name>A0A6C0K1V3_9ZZZZ</name>
<dbReference type="Pfam" id="PF02086">
    <property type="entry name" value="MethyltransfD12"/>
    <property type="match status" value="1"/>
</dbReference>
<comment type="catalytic activity">
    <reaction evidence="6">
        <text>a 2'-deoxyadenosine in DNA + S-adenosyl-L-methionine = an N(6)-methyl-2'-deoxyadenosine in DNA + S-adenosyl-L-homocysteine + H(+)</text>
        <dbReference type="Rhea" id="RHEA:15197"/>
        <dbReference type="Rhea" id="RHEA-COMP:12418"/>
        <dbReference type="Rhea" id="RHEA-COMP:12419"/>
        <dbReference type="ChEBI" id="CHEBI:15378"/>
        <dbReference type="ChEBI" id="CHEBI:57856"/>
        <dbReference type="ChEBI" id="CHEBI:59789"/>
        <dbReference type="ChEBI" id="CHEBI:90615"/>
        <dbReference type="ChEBI" id="CHEBI:90616"/>
        <dbReference type="EC" id="2.1.1.72"/>
    </reaction>
</comment>
<comment type="similarity">
    <text evidence="1">Belongs to the N(4)/N(6)-methyltransferase family.</text>
</comment>
<dbReference type="InterPro" id="IPR012327">
    <property type="entry name" value="MeTrfase_D12"/>
</dbReference>
<dbReference type="InterPro" id="IPR029063">
    <property type="entry name" value="SAM-dependent_MTases_sf"/>
</dbReference>
<evidence type="ECO:0000313" key="7">
    <source>
        <dbReference type="EMBL" id="QHU11553.1"/>
    </source>
</evidence>
<dbReference type="EMBL" id="MN740786">
    <property type="protein sequence ID" value="QHU11553.1"/>
    <property type="molecule type" value="Genomic_DNA"/>
</dbReference>
<protein>
    <recommendedName>
        <fullName evidence="2">site-specific DNA-methyltransferase (adenine-specific)</fullName>
        <ecNumber evidence="2">2.1.1.72</ecNumber>
    </recommendedName>
</protein>
<dbReference type="Gene3D" id="1.10.1020.10">
    <property type="entry name" value="Adenine-specific Methyltransferase, Domain 2"/>
    <property type="match status" value="1"/>
</dbReference>
<proteinExistence type="inferred from homology"/>
<organism evidence="7">
    <name type="scientific">viral metagenome</name>
    <dbReference type="NCBI Taxonomy" id="1070528"/>
    <lineage>
        <taxon>unclassified sequences</taxon>
        <taxon>metagenomes</taxon>
        <taxon>organismal metagenomes</taxon>
    </lineage>
</organism>